<keyword evidence="1" id="KW-0472">Membrane</keyword>
<dbReference type="RefSeq" id="WP_267610474.1">
    <property type="nucleotide sequence ID" value="NZ_JAOVZQ010000001.1"/>
</dbReference>
<evidence type="ECO:0000313" key="2">
    <source>
        <dbReference type="EMBL" id="MCY0092486.1"/>
    </source>
</evidence>
<reference evidence="2" key="1">
    <citation type="submission" date="2022-10" db="EMBL/GenBank/DDBJ databases">
        <title>Hoeflea sp. J2-29, isolated from marine algae.</title>
        <authorList>
            <person name="Kristyanto S."/>
            <person name="Kim J.M."/>
            <person name="Jeon C.O."/>
        </authorList>
    </citation>
    <scope>NUCLEOTIDE SEQUENCE</scope>
    <source>
        <strain evidence="2">J2-29</strain>
    </source>
</reference>
<dbReference type="PANTHER" id="PTHR47755:SF1">
    <property type="entry name" value="CELL DIVISION PROTEIN FTSX"/>
    <property type="match status" value="1"/>
</dbReference>
<feature type="transmembrane region" description="Helical" evidence="1">
    <location>
        <begin position="236"/>
        <end position="261"/>
    </location>
</feature>
<dbReference type="EMBL" id="JAOVZQ010000001">
    <property type="protein sequence ID" value="MCY0092486.1"/>
    <property type="molecule type" value="Genomic_DNA"/>
</dbReference>
<feature type="transmembrane region" description="Helical" evidence="1">
    <location>
        <begin position="281"/>
        <end position="305"/>
    </location>
</feature>
<protein>
    <submittedName>
        <fullName evidence="2">ABC transporter permease</fullName>
    </submittedName>
</protein>
<feature type="transmembrane region" description="Helical" evidence="1">
    <location>
        <begin position="180"/>
        <end position="203"/>
    </location>
</feature>
<proteinExistence type="predicted"/>
<dbReference type="InterPro" id="IPR004513">
    <property type="entry name" value="FtsX"/>
</dbReference>
<accession>A0ABT3Y9C1</accession>
<organism evidence="2 3">
    <name type="scientific">Hoeflea ulvae</name>
    <dbReference type="NCBI Taxonomy" id="2983764"/>
    <lineage>
        <taxon>Bacteria</taxon>
        <taxon>Pseudomonadati</taxon>
        <taxon>Pseudomonadota</taxon>
        <taxon>Alphaproteobacteria</taxon>
        <taxon>Hyphomicrobiales</taxon>
        <taxon>Rhizobiaceae</taxon>
        <taxon>Hoeflea</taxon>
    </lineage>
</organism>
<dbReference type="Proteomes" id="UP001081283">
    <property type="component" value="Unassembled WGS sequence"/>
</dbReference>
<feature type="transmembrane region" description="Helical" evidence="1">
    <location>
        <begin position="36"/>
        <end position="58"/>
    </location>
</feature>
<sequence length="330" mass="35478">MTERTPRKSDTGKKERLVALRPMAPIVPPINVSGRALMVVIAIMSFLCAITLGAVTMVQEKAEAWQGDISREITIQIKPADGLDMEAALTQVRSIVLSFPGALSADIVDRASTARLLEPWLGEGFDMDELPVPRLVIVTIDENAPPDFATIRQTLADAVPAATLDDHRAWASRLISMARITVFIGVGVLSLMFATTMLTVIFATRGAMDGNRHIVEVLHFVGAETSFIASEFQKRFLLIGLKGAAFGGGVAAAAYLLLGLWQSNTMATVLNDQVTALFGRFTLSSAGYVGIIGIVVLISAMTAITTRLTVTRTIREIDRQRADPALAEIG</sequence>
<gene>
    <name evidence="2" type="ORF">OEG82_00270</name>
</gene>
<keyword evidence="1" id="KW-0812">Transmembrane</keyword>
<comment type="caution">
    <text evidence="2">The sequence shown here is derived from an EMBL/GenBank/DDBJ whole genome shotgun (WGS) entry which is preliminary data.</text>
</comment>
<evidence type="ECO:0000256" key="1">
    <source>
        <dbReference type="SAM" id="Phobius"/>
    </source>
</evidence>
<keyword evidence="1" id="KW-1133">Transmembrane helix</keyword>
<keyword evidence="3" id="KW-1185">Reference proteome</keyword>
<evidence type="ECO:0000313" key="3">
    <source>
        <dbReference type="Proteomes" id="UP001081283"/>
    </source>
</evidence>
<name>A0ABT3Y9C1_9HYPH</name>
<dbReference type="PANTHER" id="PTHR47755">
    <property type="entry name" value="CELL DIVISION PROTEIN FTSX"/>
    <property type="match status" value="1"/>
</dbReference>